<reference evidence="4 5" key="1">
    <citation type="submission" date="2017-12" db="EMBL/GenBank/DDBJ databases">
        <title>Phylogenetic diversity of female urinary microbiome.</title>
        <authorList>
            <person name="Thomas-White K."/>
            <person name="Wolfe A.J."/>
        </authorList>
    </citation>
    <scope>NUCLEOTIDE SEQUENCE [LARGE SCALE GENOMIC DNA]</scope>
    <source>
        <strain evidence="4 5">UMB0319</strain>
    </source>
</reference>
<name>A0A2I1KUY3_9ACTO</name>
<dbReference type="GO" id="GO:1901137">
    <property type="term" value="P:carbohydrate derivative biosynthetic process"/>
    <property type="evidence" value="ECO:0007669"/>
    <property type="project" value="UniProtKB-ARBA"/>
</dbReference>
<keyword evidence="1 4" id="KW-0328">Glycosyltransferase</keyword>
<organism evidence="4 5">
    <name type="scientific">Actinomyces urogenitalis</name>
    <dbReference type="NCBI Taxonomy" id="103621"/>
    <lineage>
        <taxon>Bacteria</taxon>
        <taxon>Bacillati</taxon>
        <taxon>Actinomycetota</taxon>
        <taxon>Actinomycetes</taxon>
        <taxon>Actinomycetales</taxon>
        <taxon>Actinomycetaceae</taxon>
        <taxon>Actinomyces</taxon>
    </lineage>
</organism>
<dbReference type="InterPro" id="IPR050194">
    <property type="entry name" value="Glycosyltransferase_grp1"/>
</dbReference>
<evidence type="ECO:0000313" key="5">
    <source>
        <dbReference type="Proteomes" id="UP000234778"/>
    </source>
</evidence>
<dbReference type="AlphaFoldDB" id="A0A2I1KUY3"/>
<gene>
    <name evidence="4" type="ORF">CYJ26_00470</name>
</gene>
<dbReference type="Pfam" id="PF13692">
    <property type="entry name" value="Glyco_trans_1_4"/>
    <property type="match status" value="1"/>
</dbReference>
<dbReference type="Pfam" id="PF13439">
    <property type="entry name" value="Glyco_transf_4"/>
    <property type="match status" value="1"/>
</dbReference>
<dbReference type="CDD" id="cd03801">
    <property type="entry name" value="GT4_PimA-like"/>
    <property type="match status" value="1"/>
</dbReference>
<dbReference type="GeneID" id="81707420"/>
<comment type="caution">
    <text evidence="4">The sequence shown here is derived from an EMBL/GenBank/DDBJ whole genome shotgun (WGS) entry which is preliminary data.</text>
</comment>
<evidence type="ECO:0000256" key="2">
    <source>
        <dbReference type="ARBA" id="ARBA00022679"/>
    </source>
</evidence>
<dbReference type="RefSeq" id="WP_101637765.1">
    <property type="nucleotide sequence ID" value="NZ_JASPEK010000014.1"/>
</dbReference>
<dbReference type="SUPFAM" id="SSF53756">
    <property type="entry name" value="UDP-Glycosyltransferase/glycogen phosphorylase"/>
    <property type="match status" value="1"/>
</dbReference>
<sequence length="396" mass="41921">MRIGLVCPYSMDAHGGVQVHVMDLAGELIRRGHEVQVLAPASVDLELPDWVTSAGDSVAIPYNGSVARLNFGALVARRARRWLEAGDFDLVHIHEPITPSVGMLVLQAAQAPVVATFHAAMDRSIARELVSPVMAPLLERITARIAVSEEARRTLVHFHGGDAVVIPNGVNVAPFASAPDDDPRFAGTDQAPTISFLGRLDEPRKGLSVLAGAIPTVLEAVPGARFLIAGRGEAGQVREQLAPWGEHVVFLGGVSDEDKAAMLASSTCYVAPQTGGESFGIVLVEAMAAGSHVIASDLTAFSDVLGQGRYGALFRNEDSQDLARVIVETLTNTEAASARRQAADGVVGRYDWSTVTDAVLDVYDMALSTAHTRVTAAKGARTVVGRIRDALEVGER</sequence>
<protein>
    <submittedName>
        <fullName evidence="4">Alpha-(1-2)-phosphatidylinositol mannosyltransferase</fullName>
    </submittedName>
</protein>
<feature type="domain" description="Glycosyltransferase subfamily 4-like N-terminal" evidence="3">
    <location>
        <begin position="15"/>
        <end position="172"/>
    </location>
</feature>
<evidence type="ECO:0000313" key="4">
    <source>
        <dbReference type="EMBL" id="PKY99418.1"/>
    </source>
</evidence>
<evidence type="ECO:0000256" key="1">
    <source>
        <dbReference type="ARBA" id="ARBA00022676"/>
    </source>
</evidence>
<accession>A0A2I1KUY3</accession>
<dbReference type="PANTHER" id="PTHR45947">
    <property type="entry name" value="SULFOQUINOVOSYL TRANSFERASE SQD2"/>
    <property type="match status" value="1"/>
</dbReference>
<dbReference type="GO" id="GO:0016758">
    <property type="term" value="F:hexosyltransferase activity"/>
    <property type="evidence" value="ECO:0007669"/>
    <property type="project" value="TreeGrafter"/>
</dbReference>
<proteinExistence type="predicted"/>
<dbReference type="InterPro" id="IPR028098">
    <property type="entry name" value="Glyco_trans_4-like_N"/>
</dbReference>
<dbReference type="Proteomes" id="UP000234778">
    <property type="component" value="Unassembled WGS sequence"/>
</dbReference>
<dbReference type="EMBL" id="PKHA01000001">
    <property type="protein sequence ID" value="PKY99418.1"/>
    <property type="molecule type" value="Genomic_DNA"/>
</dbReference>
<keyword evidence="2 4" id="KW-0808">Transferase</keyword>
<evidence type="ECO:0000259" key="3">
    <source>
        <dbReference type="Pfam" id="PF13439"/>
    </source>
</evidence>
<dbReference type="PANTHER" id="PTHR45947:SF3">
    <property type="entry name" value="SULFOQUINOVOSYL TRANSFERASE SQD2"/>
    <property type="match status" value="1"/>
</dbReference>
<dbReference type="Gene3D" id="3.40.50.2000">
    <property type="entry name" value="Glycogen Phosphorylase B"/>
    <property type="match status" value="2"/>
</dbReference>